<feature type="region of interest" description="Disordered" evidence="1">
    <location>
        <begin position="1"/>
        <end position="25"/>
    </location>
</feature>
<dbReference type="AlphaFoldDB" id="A0A8J7YGK7"/>
<dbReference type="EMBL" id="RKLQ01000001">
    <property type="protein sequence ID" value="MBX0302344.1"/>
    <property type="molecule type" value="Genomic_DNA"/>
</dbReference>
<dbReference type="Proteomes" id="UP000783863">
    <property type="component" value="Unassembled WGS sequence"/>
</dbReference>
<name>A0A8J7YGK7_9EURY</name>
<evidence type="ECO:0000256" key="1">
    <source>
        <dbReference type="SAM" id="MobiDB-lite"/>
    </source>
</evidence>
<evidence type="ECO:0000313" key="3">
    <source>
        <dbReference type="EMBL" id="MBX0302344.1"/>
    </source>
</evidence>
<dbReference type="Pfam" id="PF24035">
    <property type="entry name" value="DUF7344"/>
    <property type="match status" value="1"/>
</dbReference>
<accession>A0A8J7YGK7</accession>
<dbReference type="RefSeq" id="WP_220586584.1">
    <property type="nucleotide sequence ID" value="NZ_RKLQ01000001.1"/>
</dbReference>
<comment type="caution">
    <text evidence="3">The sequence shown here is derived from an EMBL/GenBank/DDBJ whole genome shotgun (WGS) entry which is preliminary data.</text>
</comment>
<feature type="domain" description="DUF7344" evidence="2">
    <location>
        <begin position="37"/>
        <end position="112"/>
    </location>
</feature>
<protein>
    <recommendedName>
        <fullName evidence="2">DUF7344 domain-containing protein</fullName>
    </recommendedName>
</protein>
<evidence type="ECO:0000259" key="2">
    <source>
        <dbReference type="Pfam" id="PF24035"/>
    </source>
</evidence>
<gene>
    <name evidence="3" type="ORF">EGD98_01530</name>
</gene>
<proteinExistence type="predicted"/>
<organism evidence="3 4">
    <name type="scientific">Haloarcula salinisoli</name>
    <dbReference type="NCBI Taxonomy" id="2487746"/>
    <lineage>
        <taxon>Archaea</taxon>
        <taxon>Methanobacteriati</taxon>
        <taxon>Methanobacteriota</taxon>
        <taxon>Stenosarchaea group</taxon>
        <taxon>Halobacteria</taxon>
        <taxon>Halobacteriales</taxon>
        <taxon>Haloarculaceae</taxon>
        <taxon>Haloarcula</taxon>
    </lineage>
</organism>
<sequence>MAKEPDDGGPGDENTSNVHDGGPQFPRSVLEREFVYESLAHVRRRYLCCLLCGRSELRVDEAVSAIATWETEDGADISTSTRDRIRLALLHSHIPKLREHDVVDFDHHSGIVVPDENADAVLTALKAVGTRLSPEPTCTDSESA</sequence>
<dbReference type="InterPro" id="IPR055768">
    <property type="entry name" value="DUF7344"/>
</dbReference>
<keyword evidence="4" id="KW-1185">Reference proteome</keyword>
<evidence type="ECO:0000313" key="4">
    <source>
        <dbReference type="Proteomes" id="UP000783863"/>
    </source>
</evidence>
<reference evidence="3" key="1">
    <citation type="submission" date="2021-06" db="EMBL/GenBank/DDBJ databases">
        <title>Halomicroarcula sp. F24A a new haloarchaeum isolated from saline soil.</title>
        <authorList>
            <person name="Duran-Viseras A."/>
            <person name="Sanchez-Porro C."/>
            <person name="Ventosa A."/>
        </authorList>
    </citation>
    <scope>NUCLEOTIDE SEQUENCE</scope>
    <source>
        <strain evidence="3">F24A</strain>
    </source>
</reference>